<feature type="compositionally biased region" description="Polar residues" evidence="1">
    <location>
        <begin position="75"/>
        <end position="103"/>
    </location>
</feature>
<organism evidence="3 4">
    <name type="scientific">Porphyromonas gingivicanis</name>
    <dbReference type="NCBI Taxonomy" id="266762"/>
    <lineage>
        <taxon>Bacteria</taxon>
        <taxon>Pseudomonadati</taxon>
        <taxon>Bacteroidota</taxon>
        <taxon>Bacteroidia</taxon>
        <taxon>Bacteroidales</taxon>
        <taxon>Porphyromonadaceae</taxon>
        <taxon>Porphyromonas</taxon>
    </lineage>
</organism>
<dbReference type="Proteomes" id="UP000030134">
    <property type="component" value="Unassembled WGS sequence"/>
</dbReference>
<keyword evidence="2" id="KW-0472">Membrane</keyword>
<keyword evidence="4" id="KW-1185">Reference proteome</keyword>
<dbReference type="AlphaFoldDB" id="A0A0A2G4A3"/>
<evidence type="ECO:0000313" key="4">
    <source>
        <dbReference type="Proteomes" id="UP000030134"/>
    </source>
</evidence>
<dbReference type="OrthoDB" id="9966962at2"/>
<proteinExistence type="predicted"/>
<evidence type="ECO:0000256" key="1">
    <source>
        <dbReference type="SAM" id="MobiDB-lite"/>
    </source>
</evidence>
<evidence type="ECO:0000313" key="3">
    <source>
        <dbReference type="EMBL" id="KGN97272.1"/>
    </source>
</evidence>
<keyword evidence="2" id="KW-1133">Transmembrane helix</keyword>
<name>A0A0A2G4A3_9PORP</name>
<gene>
    <name evidence="3" type="ORF">HQ36_07980</name>
</gene>
<feature type="transmembrane region" description="Helical" evidence="2">
    <location>
        <begin position="123"/>
        <end position="142"/>
    </location>
</feature>
<feature type="compositionally biased region" description="Acidic residues" evidence="1">
    <location>
        <begin position="25"/>
        <end position="35"/>
    </location>
</feature>
<dbReference type="EMBL" id="JQZW01000015">
    <property type="protein sequence ID" value="KGN97272.1"/>
    <property type="molecule type" value="Genomic_DNA"/>
</dbReference>
<dbReference type="STRING" id="266762.HQ36_07980"/>
<feature type="region of interest" description="Disordered" evidence="1">
    <location>
        <begin position="1"/>
        <end position="104"/>
    </location>
</feature>
<protein>
    <submittedName>
        <fullName evidence="3">Uncharacterized protein</fullName>
    </submittedName>
</protein>
<evidence type="ECO:0000256" key="2">
    <source>
        <dbReference type="SAM" id="Phobius"/>
    </source>
</evidence>
<sequence>MEEKNKDDLYRGNEPHDAFSSADYMPEECLQEESMDLQRNDTTSSIREDLTVGIEPSPHNEEEQAAEETIAPIQATGQRRASHPQTSYKKTDTSSPSNSNKTPKASVRGQLFQILSGAFLNQYPWAITIFCVVALWSTLGIWQSYKTNNLISRIDHLETQLETTYRKQQQLSSKLHSAIRPDEVELRLQTIGSTLAPSNESSFLLYVVEPEGLYEEDNN</sequence>
<keyword evidence="2" id="KW-0812">Transmembrane</keyword>
<feature type="compositionally biased region" description="Basic and acidic residues" evidence="1">
    <location>
        <begin position="1"/>
        <end position="17"/>
    </location>
</feature>
<accession>A0A0A2G4A3</accession>
<reference evidence="3 4" key="1">
    <citation type="submission" date="2014-08" db="EMBL/GenBank/DDBJ databases">
        <title>Porphyromonas gingivicanis strain:COT-022_OH1391 Genome sequencing.</title>
        <authorList>
            <person name="Wallis C."/>
            <person name="Deusch O."/>
            <person name="O'Flynn C."/>
            <person name="Davis I."/>
            <person name="Jospin G."/>
            <person name="Darling A.E."/>
            <person name="Coil D.A."/>
            <person name="Alexiev A."/>
            <person name="Horsfall A."/>
            <person name="Kirkwood N."/>
            <person name="Harris S."/>
            <person name="Eisen J.A."/>
        </authorList>
    </citation>
    <scope>NUCLEOTIDE SEQUENCE [LARGE SCALE GENOMIC DNA]</scope>
    <source>
        <strain evidence="4">COT-022 OH1391</strain>
    </source>
</reference>
<comment type="caution">
    <text evidence="3">The sequence shown here is derived from an EMBL/GenBank/DDBJ whole genome shotgun (WGS) entry which is preliminary data.</text>
</comment>
<dbReference type="RefSeq" id="WP_036884919.1">
    <property type="nucleotide sequence ID" value="NZ_JQZW01000015.1"/>
</dbReference>